<comment type="caution">
    <text evidence="1">The sequence shown here is derived from an EMBL/GenBank/DDBJ whole genome shotgun (WGS) entry which is preliminary data.</text>
</comment>
<keyword evidence="2" id="KW-1185">Reference proteome</keyword>
<accession>A0A388LLX8</accession>
<organism evidence="1 2">
    <name type="scientific">Chara braunii</name>
    <name type="common">Braun's stonewort</name>
    <dbReference type="NCBI Taxonomy" id="69332"/>
    <lineage>
        <taxon>Eukaryota</taxon>
        <taxon>Viridiplantae</taxon>
        <taxon>Streptophyta</taxon>
        <taxon>Charophyceae</taxon>
        <taxon>Charales</taxon>
        <taxon>Characeae</taxon>
        <taxon>Chara</taxon>
    </lineage>
</organism>
<dbReference type="EMBL" id="BFEA01000436">
    <property type="protein sequence ID" value="GBG83330.1"/>
    <property type="molecule type" value="Genomic_DNA"/>
</dbReference>
<gene>
    <name evidence="1" type="ORF">CBR_g37043</name>
</gene>
<proteinExistence type="predicted"/>
<evidence type="ECO:0000313" key="2">
    <source>
        <dbReference type="Proteomes" id="UP000265515"/>
    </source>
</evidence>
<evidence type="ECO:0000313" key="1">
    <source>
        <dbReference type="EMBL" id="GBG83330.1"/>
    </source>
</evidence>
<protein>
    <submittedName>
        <fullName evidence="1">Uncharacterized protein</fullName>
    </submittedName>
</protein>
<reference evidence="1 2" key="1">
    <citation type="journal article" date="2018" name="Cell">
        <title>The Chara Genome: Secondary Complexity and Implications for Plant Terrestrialization.</title>
        <authorList>
            <person name="Nishiyama T."/>
            <person name="Sakayama H."/>
            <person name="Vries J.D."/>
            <person name="Buschmann H."/>
            <person name="Saint-Marcoux D."/>
            <person name="Ullrich K.K."/>
            <person name="Haas F.B."/>
            <person name="Vanderstraeten L."/>
            <person name="Becker D."/>
            <person name="Lang D."/>
            <person name="Vosolsobe S."/>
            <person name="Rombauts S."/>
            <person name="Wilhelmsson P.K.I."/>
            <person name="Janitza P."/>
            <person name="Kern R."/>
            <person name="Heyl A."/>
            <person name="Rumpler F."/>
            <person name="Villalobos L.I.A.C."/>
            <person name="Clay J.M."/>
            <person name="Skokan R."/>
            <person name="Toyoda A."/>
            <person name="Suzuki Y."/>
            <person name="Kagoshima H."/>
            <person name="Schijlen E."/>
            <person name="Tajeshwar N."/>
            <person name="Catarino B."/>
            <person name="Hetherington A.J."/>
            <person name="Saltykova A."/>
            <person name="Bonnot C."/>
            <person name="Breuninger H."/>
            <person name="Symeonidi A."/>
            <person name="Radhakrishnan G.V."/>
            <person name="Van Nieuwerburgh F."/>
            <person name="Deforce D."/>
            <person name="Chang C."/>
            <person name="Karol K.G."/>
            <person name="Hedrich R."/>
            <person name="Ulvskov P."/>
            <person name="Glockner G."/>
            <person name="Delwiche C.F."/>
            <person name="Petrasek J."/>
            <person name="Van de Peer Y."/>
            <person name="Friml J."/>
            <person name="Beilby M."/>
            <person name="Dolan L."/>
            <person name="Kohara Y."/>
            <person name="Sugano S."/>
            <person name="Fujiyama A."/>
            <person name="Delaux P.-M."/>
            <person name="Quint M."/>
            <person name="TheiBen G."/>
            <person name="Hagemann M."/>
            <person name="Harholt J."/>
            <person name="Dunand C."/>
            <person name="Zachgo S."/>
            <person name="Langdale J."/>
            <person name="Maumus F."/>
            <person name="Straeten D.V.D."/>
            <person name="Gould S.B."/>
            <person name="Rensing S.A."/>
        </authorList>
    </citation>
    <scope>NUCLEOTIDE SEQUENCE [LARGE SCALE GENOMIC DNA]</scope>
    <source>
        <strain evidence="1 2">S276</strain>
    </source>
</reference>
<dbReference type="Proteomes" id="UP000265515">
    <property type="component" value="Unassembled WGS sequence"/>
</dbReference>
<sequence>MYILFKGDDLRANTSIVYEGKLPAGAAAAVRLPQKATQTDVSDIPFNPCDWSHTSPTRRSSVYGDMERKPAQFVNLLQSVSKKGEGVVFLGKPHARSVWELLKAGRHVIAMEGNSVLLQFAIDHVKSEVNSGAHNCEFMVVNETRARSWNNKTDMWFKLSERKRKKIYDFLFLQTWPKRDTYPEYVRRKDHMFMLLDNYHAASCMNEKTFLNRLQPLYFVESEEKLMFDNYSSLISTEDGETTDIEFDVKANEEGSDTESLDLQYYPHPAQHATGSSLAGLSTSPASLVSPMAKPALGTTTMKLLERLQALASSHRPLRPGSDIPPDHLSWKDDNIHFLPERQSHSTEVDWDHDMIWHPGVIQPEIQKGEWIMAVAVMG</sequence>
<name>A0A388LLX8_CHABU</name>
<dbReference type="AlphaFoldDB" id="A0A388LLX8"/>
<dbReference type="Gramene" id="GBG83330">
    <property type="protein sequence ID" value="GBG83330"/>
    <property type="gene ID" value="CBR_g37043"/>
</dbReference>